<protein>
    <submittedName>
        <fullName evidence="4">DUF5641 domain-containing protein</fullName>
    </submittedName>
</protein>
<dbReference type="WBParaSite" id="EN70_11541">
    <property type="protein sequence ID" value="EN70_11541"/>
    <property type="gene ID" value="EN70_11541"/>
</dbReference>
<sequence>MRRAIGRKLLWERELMTLIVEIEGVLNTRLLTYGTFDRKPREEEIVLVDEPETLRGLWKLARIKELKRGRDGVTRSAVTRSADHKVYNMGASKMLTNPGNPDIANPLDFLKRESVMLQTFQGFVSETVEFETSLITCLEEAEKRLVEYAGRNTRDEMDEGLAHQEPEFNEETEWAALPEEDDETENWPSGSEWTPLSDDEEDEPEVTVIRMETSGVEEPEETIREIETKDDQIPGSSHTYNVGCGDPGSISPEDLGDLPEQFQGELEVAQAEPYMVVQREGNINIGFCCRCGHYLLLPPGFTAAQKTAAVEHYALDWCPRAYAAVINERQVKRRPIMPFGIPQAASLPLPVPVLHRLSREGTKQ</sequence>
<dbReference type="Pfam" id="PF18701">
    <property type="entry name" value="DUF5641"/>
    <property type="match status" value="1"/>
</dbReference>
<keyword evidence="3" id="KW-1185">Reference proteome</keyword>
<feature type="region of interest" description="Disordered" evidence="1">
    <location>
        <begin position="176"/>
        <end position="204"/>
    </location>
</feature>
<dbReference type="AlphaFoldDB" id="A0A1I7VA50"/>
<organism evidence="3 4">
    <name type="scientific">Loa loa</name>
    <name type="common">Eye worm</name>
    <name type="synonym">Filaria loa</name>
    <dbReference type="NCBI Taxonomy" id="7209"/>
    <lineage>
        <taxon>Eukaryota</taxon>
        <taxon>Metazoa</taxon>
        <taxon>Ecdysozoa</taxon>
        <taxon>Nematoda</taxon>
        <taxon>Chromadorea</taxon>
        <taxon>Rhabditida</taxon>
        <taxon>Spirurina</taxon>
        <taxon>Spiruromorpha</taxon>
        <taxon>Filarioidea</taxon>
        <taxon>Onchocercidae</taxon>
        <taxon>Loa</taxon>
    </lineage>
</organism>
<accession>A0A1I7VA50</accession>
<evidence type="ECO:0000313" key="4">
    <source>
        <dbReference type="WBParaSite" id="EN70_11541"/>
    </source>
</evidence>
<evidence type="ECO:0000256" key="1">
    <source>
        <dbReference type="SAM" id="MobiDB-lite"/>
    </source>
</evidence>
<dbReference type="Proteomes" id="UP000095285">
    <property type="component" value="Unassembled WGS sequence"/>
</dbReference>
<evidence type="ECO:0000259" key="2">
    <source>
        <dbReference type="Pfam" id="PF18701"/>
    </source>
</evidence>
<name>A0A1I7VA50_LOALO</name>
<feature type="compositionally biased region" description="Acidic residues" evidence="1">
    <location>
        <begin position="176"/>
        <end position="185"/>
    </location>
</feature>
<reference evidence="3" key="1">
    <citation type="submission" date="2012-04" db="EMBL/GenBank/DDBJ databases">
        <title>The Genome Sequence of Loa loa.</title>
        <authorList>
            <consortium name="The Broad Institute Genome Sequencing Platform"/>
            <consortium name="Broad Institute Genome Sequencing Center for Infectious Disease"/>
            <person name="Nutman T.B."/>
            <person name="Fink D.L."/>
            <person name="Russ C."/>
            <person name="Young S."/>
            <person name="Zeng Q."/>
            <person name="Gargeya S."/>
            <person name="Alvarado L."/>
            <person name="Berlin A."/>
            <person name="Chapman S.B."/>
            <person name="Chen Z."/>
            <person name="Freedman E."/>
            <person name="Gellesch M."/>
            <person name="Goldberg J."/>
            <person name="Griggs A."/>
            <person name="Gujja S."/>
            <person name="Heilman E.R."/>
            <person name="Heiman D."/>
            <person name="Howarth C."/>
            <person name="Mehta T."/>
            <person name="Neiman D."/>
            <person name="Pearson M."/>
            <person name="Roberts A."/>
            <person name="Saif S."/>
            <person name="Shea T."/>
            <person name="Shenoy N."/>
            <person name="Sisk P."/>
            <person name="Stolte C."/>
            <person name="Sykes S."/>
            <person name="White J."/>
            <person name="Yandava C."/>
            <person name="Haas B."/>
            <person name="Henn M.R."/>
            <person name="Nusbaum C."/>
            <person name="Birren B."/>
        </authorList>
    </citation>
    <scope>NUCLEOTIDE SEQUENCE [LARGE SCALE GENOMIC DNA]</scope>
</reference>
<proteinExistence type="predicted"/>
<feature type="domain" description="DUF5641" evidence="2">
    <location>
        <begin position="39"/>
        <end position="85"/>
    </location>
</feature>
<evidence type="ECO:0000313" key="3">
    <source>
        <dbReference type="Proteomes" id="UP000095285"/>
    </source>
</evidence>
<reference evidence="4" key="2">
    <citation type="submission" date="2016-11" db="UniProtKB">
        <authorList>
            <consortium name="WormBaseParasite"/>
        </authorList>
    </citation>
    <scope>IDENTIFICATION</scope>
</reference>
<dbReference type="InterPro" id="IPR040676">
    <property type="entry name" value="DUF5641"/>
</dbReference>